<gene>
    <name evidence="1" type="ORF">ACFQ0P_05315</name>
</gene>
<dbReference type="Proteomes" id="UP001597055">
    <property type="component" value="Unassembled WGS sequence"/>
</dbReference>
<dbReference type="EMBL" id="JBHTII010000001">
    <property type="protein sequence ID" value="MFD0789809.1"/>
    <property type="molecule type" value="Genomic_DNA"/>
</dbReference>
<proteinExistence type="predicted"/>
<evidence type="ECO:0000313" key="1">
    <source>
        <dbReference type="EMBL" id="MFD0789809.1"/>
    </source>
</evidence>
<accession>A0ABW3AGX2</accession>
<dbReference type="RefSeq" id="WP_204981078.1">
    <property type="nucleotide sequence ID" value="NZ_JBHTII010000001.1"/>
</dbReference>
<evidence type="ECO:0008006" key="3">
    <source>
        <dbReference type="Google" id="ProtNLM"/>
    </source>
</evidence>
<protein>
    <recommendedName>
        <fullName evidence="3">ACT domain-containing protein</fullName>
    </recommendedName>
</protein>
<organism evidence="1 2">
    <name type="scientific">Microbacterium insulae</name>
    <dbReference type="NCBI Taxonomy" id="483014"/>
    <lineage>
        <taxon>Bacteria</taxon>
        <taxon>Bacillati</taxon>
        <taxon>Actinomycetota</taxon>
        <taxon>Actinomycetes</taxon>
        <taxon>Micrococcales</taxon>
        <taxon>Microbacteriaceae</taxon>
        <taxon>Microbacterium</taxon>
    </lineage>
</organism>
<name>A0ABW3AGX2_9MICO</name>
<comment type="caution">
    <text evidence="1">The sequence shown here is derived from an EMBL/GenBank/DDBJ whole genome shotgun (WGS) entry which is preliminary data.</text>
</comment>
<evidence type="ECO:0000313" key="2">
    <source>
        <dbReference type="Proteomes" id="UP001597055"/>
    </source>
</evidence>
<keyword evidence="2" id="KW-1185">Reference proteome</keyword>
<reference evidence="2" key="1">
    <citation type="journal article" date="2019" name="Int. J. Syst. Evol. Microbiol.">
        <title>The Global Catalogue of Microorganisms (GCM) 10K type strain sequencing project: providing services to taxonomists for standard genome sequencing and annotation.</title>
        <authorList>
            <consortium name="The Broad Institute Genomics Platform"/>
            <consortium name="The Broad Institute Genome Sequencing Center for Infectious Disease"/>
            <person name="Wu L."/>
            <person name="Ma J."/>
        </authorList>
    </citation>
    <scope>NUCLEOTIDE SEQUENCE [LARGE SCALE GENOMIC DNA]</scope>
    <source>
        <strain evidence="2">CCUG 54523</strain>
    </source>
</reference>
<sequence>MTAHLVEVVITGHLGPSLCRALSAYELTARGDGTTSITGLVEDRSELRGLLTVLDDLDIEVVSVNRVTPA</sequence>